<gene>
    <name evidence="2" type="ORF">EPUS_00093</name>
</gene>
<feature type="signal peptide" evidence="1">
    <location>
        <begin position="1"/>
        <end position="22"/>
    </location>
</feature>
<reference evidence="3" key="1">
    <citation type="journal article" date="2014" name="BMC Genomics">
        <title>Genome characteristics reveal the impact of lichenization on lichen-forming fungus Endocarpon pusillum Hedwig (Verrucariales, Ascomycota).</title>
        <authorList>
            <person name="Wang Y.-Y."/>
            <person name="Liu B."/>
            <person name="Zhang X.-Y."/>
            <person name="Zhou Q.-M."/>
            <person name="Zhang T."/>
            <person name="Li H."/>
            <person name="Yu Y.-F."/>
            <person name="Zhang X.-L."/>
            <person name="Hao X.-Y."/>
            <person name="Wang M."/>
            <person name="Wang L."/>
            <person name="Wei J.-C."/>
        </authorList>
    </citation>
    <scope>NUCLEOTIDE SEQUENCE [LARGE SCALE GENOMIC DNA]</scope>
    <source>
        <strain evidence="3">Z07020 / HMAS-L-300199</strain>
    </source>
</reference>
<dbReference type="OrthoDB" id="6503935at2759"/>
<organism evidence="2 3">
    <name type="scientific">Endocarpon pusillum (strain Z07020 / HMAS-L-300199)</name>
    <name type="common">Lichen-forming fungus</name>
    <dbReference type="NCBI Taxonomy" id="1263415"/>
    <lineage>
        <taxon>Eukaryota</taxon>
        <taxon>Fungi</taxon>
        <taxon>Dikarya</taxon>
        <taxon>Ascomycota</taxon>
        <taxon>Pezizomycotina</taxon>
        <taxon>Eurotiomycetes</taxon>
        <taxon>Chaetothyriomycetidae</taxon>
        <taxon>Verrucariales</taxon>
        <taxon>Verrucariaceae</taxon>
        <taxon>Endocarpon</taxon>
    </lineage>
</organism>
<keyword evidence="1" id="KW-0732">Signal</keyword>
<name>U1GTF6_ENDPU</name>
<dbReference type="HOGENOM" id="CLU_1461300_0_0_1"/>
<dbReference type="GeneID" id="19235158"/>
<keyword evidence="3" id="KW-1185">Reference proteome</keyword>
<evidence type="ECO:0000313" key="2">
    <source>
        <dbReference type="EMBL" id="ERF75301.1"/>
    </source>
</evidence>
<evidence type="ECO:0000313" key="3">
    <source>
        <dbReference type="Proteomes" id="UP000019373"/>
    </source>
</evidence>
<sequence length="185" mass="20289">MKFFSTIFFLSFFALAYSAALSKPDIEYEVAKREIEASNAKFVPGLLPDGKNSVAVYEGDVFEGTISEGENGEVIVKDAYGNIVNVDDDDEEGDLEKRIILAVIRVFAVFIRRFGPRAWAFLRCVGLEFAVNQCANKILGCAQRGTEAFECLGGIVCADDLPEADTVDGCCDDEKNDEIARIVYG</sequence>
<feature type="chain" id="PRO_5004611519" evidence="1">
    <location>
        <begin position="23"/>
        <end position="185"/>
    </location>
</feature>
<protein>
    <submittedName>
        <fullName evidence="2">Uncharacterized protein</fullName>
    </submittedName>
</protein>
<evidence type="ECO:0000256" key="1">
    <source>
        <dbReference type="SAM" id="SignalP"/>
    </source>
</evidence>
<dbReference type="eggNOG" id="ENOG502T9XI">
    <property type="taxonomic scope" value="Eukaryota"/>
</dbReference>
<dbReference type="RefSeq" id="XP_007787313.1">
    <property type="nucleotide sequence ID" value="XM_007789123.1"/>
</dbReference>
<dbReference type="AlphaFoldDB" id="U1GTF6"/>
<dbReference type="Proteomes" id="UP000019373">
    <property type="component" value="Unassembled WGS sequence"/>
</dbReference>
<proteinExistence type="predicted"/>
<accession>U1GTF6</accession>
<dbReference type="EMBL" id="KE720815">
    <property type="protein sequence ID" value="ERF75301.1"/>
    <property type="molecule type" value="Genomic_DNA"/>
</dbReference>